<evidence type="ECO:0000256" key="1">
    <source>
        <dbReference type="ARBA" id="ARBA00011245"/>
    </source>
</evidence>
<name>A0A3B0WH97_9ZZZZ</name>
<dbReference type="PANTHER" id="PTHR42801">
    <property type="entry name" value="THIOREDOXIN-DEPENDENT PEROXIDE REDUCTASE"/>
    <property type="match status" value="1"/>
</dbReference>
<evidence type="ECO:0000313" key="12">
    <source>
        <dbReference type="EMBL" id="VAW43856.1"/>
    </source>
</evidence>
<reference evidence="12" key="1">
    <citation type="submission" date="2018-06" db="EMBL/GenBank/DDBJ databases">
        <authorList>
            <person name="Zhirakovskaya E."/>
        </authorList>
    </citation>
    <scope>NUCLEOTIDE SEQUENCE</scope>
</reference>
<keyword evidence="5 12" id="KW-0560">Oxidoreductase</keyword>
<dbReference type="AlphaFoldDB" id="A0A3B0WH97"/>
<dbReference type="EC" id="1.11.1.24" evidence="2"/>
<dbReference type="GO" id="GO:0008379">
    <property type="term" value="F:thioredoxin peroxidase activity"/>
    <property type="evidence" value="ECO:0007669"/>
    <property type="project" value="TreeGrafter"/>
</dbReference>
<dbReference type="PIRSF" id="PIRSF000239">
    <property type="entry name" value="AHPC"/>
    <property type="match status" value="1"/>
</dbReference>
<gene>
    <name evidence="12" type="ORF">MNBD_GAMMA02-323</name>
</gene>
<dbReference type="EMBL" id="UOFA01000044">
    <property type="protein sequence ID" value="VAW43856.1"/>
    <property type="molecule type" value="Genomic_DNA"/>
</dbReference>
<protein>
    <recommendedName>
        <fullName evidence="2">thioredoxin-dependent peroxiredoxin</fullName>
        <ecNumber evidence="2">1.11.1.24</ecNumber>
    </recommendedName>
    <alternativeName>
        <fullName evidence="8">Thioredoxin peroxidase</fullName>
    </alternativeName>
</protein>
<keyword evidence="6" id="KW-1015">Disulfide bond</keyword>
<dbReference type="InterPro" id="IPR050924">
    <property type="entry name" value="Peroxiredoxin_BCP/PrxQ"/>
</dbReference>
<feature type="domain" description="Thioredoxin" evidence="11">
    <location>
        <begin position="2"/>
        <end position="153"/>
    </location>
</feature>
<comment type="subunit">
    <text evidence="1">Monomer.</text>
</comment>
<evidence type="ECO:0000256" key="8">
    <source>
        <dbReference type="ARBA" id="ARBA00032824"/>
    </source>
</evidence>
<dbReference type="InterPro" id="IPR013766">
    <property type="entry name" value="Thioredoxin_domain"/>
</dbReference>
<dbReference type="PANTHER" id="PTHR42801:SF4">
    <property type="entry name" value="AHPC_TSA FAMILY PROTEIN"/>
    <property type="match status" value="1"/>
</dbReference>
<evidence type="ECO:0000256" key="5">
    <source>
        <dbReference type="ARBA" id="ARBA00023002"/>
    </source>
</evidence>
<accession>A0A3B0WH97</accession>
<sequence length="153" mass="17737">MVKINNKIWQHEFQLTNGELAVLNKVIKKYAVLYFYPRANTPGCTTECQDFSTEYTAFKMLECEVLGVSMDSLKKQQNFKNKYDMPFELVADVDETLCQEFEVIKEKNMYGKKFMGIERSTFLINSSGEVLQSWRKVKVPGHVQDVLTAVEEL</sequence>
<keyword evidence="7" id="KW-0676">Redox-active center</keyword>
<dbReference type="Gene3D" id="3.40.30.10">
    <property type="entry name" value="Glutaredoxin"/>
    <property type="match status" value="1"/>
</dbReference>
<dbReference type="FunFam" id="3.40.30.10:FF:000007">
    <property type="entry name" value="Thioredoxin-dependent thiol peroxidase"/>
    <property type="match status" value="1"/>
</dbReference>
<evidence type="ECO:0000256" key="3">
    <source>
        <dbReference type="ARBA" id="ARBA00022559"/>
    </source>
</evidence>
<evidence type="ECO:0000259" key="11">
    <source>
        <dbReference type="PROSITE" id="PS51352"/>
    </source>
</evidence>
<keyword evidence="3 12" id="KW-0575">Peroxidase</keyword>
<organism evidence="12">
    <name type="scientific">hydrothermal vent metagenome</name>
    <dbReference type="NCBI Taxonomy" id="652676"/>
    <lineage>
        <taxon>unclassified sequences</taxon>
        <taxon>metagenomes</taxon>
        <taxon>ecological metagenomes</taxon>
    </lineage>
</organism>
<proteinExistence type="inferred from homology"/>
<evidence type="ECO:0000256" key="7">
    <source>
        <dbReference type="ARBA" id="ARBA00023284"/>
    </source>
</evidence>
<evidence type="ECO:0000256" key="9">
    <source>
        <dbReference type="ARBA" id="ARBA00038489"/>
    </source>
</evidence>
<evidence type="ECO:0000256" key="10">
    <source>
        <dbReference type="ARBA" id="ARBA00049091"/>
    </source>
</evidence>
<dbReference type="PROSITE" id="PS51352">
    <property type="entry name" value="THIOREDOXIN_2"/>
    <property type="match status" value="1"/>
</dbReference>
<dbReference type="InterPro" id="IPR024706">
    <property type="entry name" value="Peroxiredoxin_AhpC-typ"/>
</dbReference>
<dbReference type="InterPro" id="IPR000866">
    <property type="entry name" value="AhpC/TSA"/>
</dbReference>
<evidence type="ECO:0000256" key="2">
    <source>
        <dbReference type="ARBA" id="ARBA00013017"/>
    </source>
</evidence>
<dbReference type="InterPro" id="IPR036249">
    <property type="entry name" value="Thioredoxin-like_sf"/>
</dbReference>
<evidence type="ECO:0000256" key="6">
    <source>
        <dbReference type="ARBA" id="ARBA00023157"/>
    </source>
</evidence>
<dbReference type="Pfam" id="PF00578">
    <property type="entry name" value="AhpC-TSA"/>
    <property type="match status" value="1"/>
</dbReference>
<comment type="similarity">
    <text evidence="9">Belongs to the peroxiredoxin family. BCP/PrxQ subfamily.</text>
</comment>
<dbReference type="GO" id="GO:0005737">
    <property type="term" value="C:cytoplasm"/>
    <property type="evidence" value="ECO:0007669"/>
    <property type="project" value="TreeGrafter"/>
</dbReference>
<comment type="catalytic activity">
    <reaction evidence="10">
        <text>a hydroperoxide + [thioredoxin]-dithiol = an alcohol + [thioredoxin]-disulfide + H2O</text>
        <dbReference type="Rhea" id="RHEA:62620"/>
        <dbReference type="Rhea" id="RHEA-COMP:10698"/>
        <dbReference type="Rhea" id="RHEA-COMP:10700"/>
        <dbReference type="ChEBI" id="CHEBI:15377"/>
        <dbReference type="ChEBI" id="CHEBI:29950"/>
        <dbReference type="ChEBI" id="CHEBI:30879"/>
        <dbReference type="ChEBI" id="CHEBI:35924"/>
        <dbReference type="ChEBI" id="CHEBI:50058"/>
        <dbReference type="EC" id="1.11.1.24"/>
    </reaction>
</comment>
<evidence type="ECO:0000256" key="4">
    <source>
        <dbReference type="ARBA" id="ARBA00022862"/>
    </source>
</evidence>
<keyword evidence="4" id="KW-0049">Antioxidant</keyword>
<dbReference type="GO" id="GO:0034599">
    <property type="term" value="P:cellular response to oxidative stress"/>
    <property type="evidence" value="ECO:0007669"/>
    <property type="project" value="TreeGrafter"/>
</dbReference>
<dbReference type="GO" id="GO:0045454">
    <property type="term" value="P:cell redox homeostasis"/>
    <property type="evidence" value="ECO:0007669"/>
    <property type="project" value="TreeGrafter"/>
</dbReference>
<dbReference type="SUPFAM" id="SSF52833">
    <property type="entry name" value="Thioredoxin-like"/>
    <property type="match status" value="1"/>
</dbReference>
<dbReference type="CDD" id="cd03017">
    <property type="entry name" value="PRX_BCP"/>
    <property type="match status" value="1"/>
</dbReference>